<dbReference type="PROSITE" id="PS50176">
    <property type="entry name" value="ARM_REPEAT"/>
    <property type="match status" value="1"/>
</dbReference>
<evidence type="ECO:0000259" key="8">
    <source>
        <dbReference type="PROSITE" id="PS51698"/>
    </source>
</evidence>
<dbReference type="GO" id="GO:0010029">
    <property type="term" value="P:regulation of seed germination"/>
    <property type="evidence" value="ECO:0007669"/>
    <property type="project" value="UniProtKB-ARBA"/>
</dbReference>
<dbReference type="GO" id="GO:0061630">
    <property type="term" value="F:ubiquitin protein ligase activity"/>
    <property type="evidence" value="ECO:0007669"/>
    <property type="project" value="UniProtKB-EC"/>
</dbReference>
<dbReference type="FunFam" id="3.30.40.10:FF:000442">
    <property type="entry name" value="RING-type E3 ubiquitin transferase"/>
    <property type="match status" value="1"/>
</dbReference>
<feature type="repeat" description="ARM" evidence="7">
    <location>
        <begin position="434"/>
        <end position="476"/>
    </location>
</feature>
<gene>
    <name evidence="9" type="ORF">PVAP13_6KG248000</name>
</gene>
<keyword evidence="10" id="KW-1185">Reference proteome</keyword>
<dbReference type="InterPro" id="IPR003613">
    <property type="entry name" value="Ubox_domain"/>
</dbReference>
<dbReference type="SMART" id="SM00185">
    <property type="entry name" value="ARM"/>
    <property type="match status" value="3"/>
</dbReference>
<reference evidence="9" key="1">
    <citation type="submission" date="2020-05" db="EMBL/GenBank/DDBJ databases">
        <title>WGS assembly of Panicum virgatum.</title>
        <authorList>
            <person name="Lovell J.T."/>
            <person name="Jenkins J."/>
            <person name="Shu S."/>
            <person name="Juenger T.E."/>
            <person name="Schmutz J."/>
        </authorList>
    </citation>
    <scope>NUCLEOTIDE SEQUENCE</scope>
    <source>
        <strain evidence="9">AP13</strain>
    </source>
</reference>
<comment type="catalytic activity">
    <reaction evidence="1">
        <text>S-ubiquitinyl-[E2 ubiquitin-conjugating enzyme]-L-cysteine + [acceptor protein]-L-lysine = [E2 ubiquitin-conjugating enzyme]-L-cysteine + N(6)-ubiquitinyl-[acceptor protein]-L-lysine.</text>
        <dbReference type="EC" id="2.3.2.27"/>
    </reaction>
</comment>
<evidence type="ECO:0000313" key="9">
    <source>
        <dbReference type="EMBL" id="KAG2583837.1"/>
    </source>
</evidence>
<evidence type="ECO:0000256" key="5">
    <source>
        <dbReference type="ARBA" id="ARBA00022737"/>
    </source>
</evidence>
<dbReference type="InterPro" id="IPR000225">
    <property type="entry name" value="Armadillo"/>
</dbReference>
<dbReference type="SMART" id="SM00504">
    <property type="entry name" value="Ubox"/>
    <property type="match status" value="1"/>
</dbReference>
<evidence type="ECO:0000256" key="3">
    <source>
        <dbReference type="ARBA" id="ARBA00012483"/>
    </source>
</evidence>
<dbReference type="Pfam" id="PF00514">
    <property type="entry name" value="Arm"/>
    <property type="match status" value="1"/>
</dbReference>
<dbReference type="OrthoDB" id="10064100at2759"/>
<protein>
    <recommendedName>
        <fullName evidence="3">RING-type E3 ubiquitin transferase</fullName>
        <ecNumber evidence="3">2.3.2.27</ecNumber>
    </recommendedName>
</protein>
<dbReference type="FunFam" id="1.25.10.10:FF:000485">
    <property type="entry name" value="RING-type E3 ubiquitin transferase"/>
    <property type="match status" value="1"/>
</dbReference>
<comment type="pathway">
    <text evidence="2">Protein modification; protein ubiquitination.</text>
</comment>
<evidence type="ECO:0000256" key="4">
    <source>
        <dbReference type="ARBA" id="ARBA00022679"/>
    </source>
</evidence>
<evidence type="ECO:0000313" key="10">
    <source>
        <dbReference type="Proteomes" id="UP000823388"/>
    </source>
</evidence>
<comment type="caution">
    <text evidence="9">The sequence shown here is derived from an EMBL/GenBank/DDBJ whole genome shotgun (WGS) entry which is preliminary data.</text>
</comment>
<dbReference type="EC" id="2.3.2.27" evidence="3"/>
<keyword evidence="5" id="KW-0677">Repeat</keyword>
<keyword evidence="6" id="KW-0833">Ubl conjugation pathway</keyword>
<dbReference type="Proteomes" id="UP000823388">
    <property type="component" value="Chromosome 6K"/>
</dbReference>
<dbReference type="AlphaFoldDB" id="A0A8T0RD67"/>
<evidence type="ECO:0000256" key="2">
    <source>
        <dbReference type="ARBA" id="ARBA00004906"/>
    </source>
</evidence>
<accession>A0A8T0RD67</accession>
<evidence type="ECO:0000256" key="6">
    <source>
        <dbReference type="ARBA" id="ARBA00022786"/>
    </source>
</evidence>
<evidence type="ECO:0000256" key="7">
    <source>
        <dbReference type="PROSITE-ProRule" id="PRU00259"/>
    </source>
</evidence>
<organism evidence="9 10">
    <name type="scientific">Panicum virgatum</name>
    <name type="common">Blackwell switchgrass</name>
    <dbReference type="NCBI Taxonomy" id="38727"/>
    <lineage>
        <taxon>Eukaryota</taxon>
        <taxon>Viridiplantae</taxon>
        <taxon>Streptophyta</taxon>
        <taxon>Embryophyta</taxon>
        <taxon>Tracheophyta</taxon>
        <taxon>Spermatophyta</taxon>
        <taxon>Magnoliopsida</taxon>
        <taxon>Liliopsida</taxon>
        <taxon>Poales</taxon>
        <taxon>Poaceae</taxon>
        <taxon>PACMAD clade</taxon>
        <taxon>Panicoideae</taxon>
        <taxon>Panicodae</taxon>
        <taxon>Paniceae</taxon>
        <taxon>Panicinae</taxon>
        <taxon>Panicum</taxon>
        <taxon>Panicum sect. Hiantes</taxon>
    </lineage>
</organism>
<dbReference type="PANTHER" id="PTHR23315">
    <property type="entry name" value="U BOX DOMAIN-CONTAINING"/>
    <property type="match status" value="1"/>
</dbReference>
<dbReference type="CDD" id="cd16664">
    <property type="entry name" value="RING-Ubox_PUB"/>
    <property type="match status" value="1"/>
</dbReference>
<dbReference type="SUPFAM" id="SSF48371">
    <property type="entry name" value="ARM repeat"/>
    <property type="match status" value="1"/>
</dbReference>
<dbReference type="InterPro" id="IPR013083">
    <property type="entry name" value="Znf_RING/FYVE/PHD"/>
</dbReference>
<name>A0A8T0RD67_PANVG</name>
<dbReference type="GO" id="GO:0016567">
    <property type="term" value="P:protein ubiquitination"/>
    <property type="evidence" value="ECO:0007669"/>
    <property type="project" value="InterPro"/>
</dbReference>
<keyword evidence="4" id="KW-0808">Transferase</keyword>
<feature type="domain" description="U-box" evidence="8">
    <location>
        <begin position="289"/>
        <end position="363"/>
    </location>
</feature>
<dbReference type="InterPro" id="IPR045210">
    <property type="entry name" value="RING-Ubox_PUB"/>
</dbReference>
<dbReference type="PANTHER" id="PTHR23315:SF330">
    <property type="entry name" value="RING-TYPE E3 UBIQUITIN TRANSFERASE"/>
    <property type="match status" value="1"/>
</dbReference>
<proteinExistence type="predicted"/>
<evidence type="ECO:0000256" key="1">
    <source>
        <dbReference type="ARBA" id="ARBA00000900"/>
    </source>
</evidence>
<sequence>MPPPPDERGQPPRRRRMLALPAVCPCEAIAPAALLASLLSLTADAAGLQAGALPALRGAAREAVRIAGLLHAFLDAVRGGPLPDEAVLGLSELHVALQKLRLLLADCARKGARLWVLMNAETAASELRVVMGSVATAVDALPEGAVAGAASAEARELAALASAHAWRAAARLRPDPEDGRAARGVRSVLARFAGGATPDAEDARHVLDRVGTATWSGCAEEAAFLEAELLERLETGGEDDNDLVLIAGLLAFLVYCRVILFDRIDDPSKAAAAAAPVMTRPPARCAAWINPEALRCPITLELMTDPVTVATGQTYDRASIKKWIKSGCRTCPVTGERLRSAELVPNVAARGIIEQLLLSRGVPLQEPSGKHRCAVDKTAAPFGAAAAGGVRLAVAFLVARLSRGTPEQQKKASYEARKLSKRNVFYRACLVEAGAVPWLLHLLSSGDASVQDNAVAGLLNLSKHPAGRRALVESGGLGLIVDAVSVAARVEARQNAAAVLFYLSSSPEYCEEISRIPEAIPTLVHLARGGAYRGRKNALVSLYGLLQCADARGRAVSAGAVAALAGLLLGSPAAAAEGDDDLALDAVALLARIAEQPGGAHAVAASSELVTRLVDFLGESASRSAKEHCASLLASLGRHGGDGVLALLGKLPGLMPALYALIADGTPQAVKKARWLVNEIHRHYEQRQAPAAARTPAVAGDHRVIRV</sequence>
<dbReference type="PROSITE" id="PS51698">
    <property type="entry name" value="U_BOX"/>
    <property type="match status" value="1"/>
</dbReference>
<dbReference type="EMBL" id="CM029047">
    <property type="protein sequence ID" value="KAG2583837.1"/>
    <property type="molecule type" value="Genomic_DNA"/>
</dbReference>
<dbReference type="Gene3D" id="3.30.40.10">
    <property type="entry name" value="Zinc/RING finger domain, C3HC4 (zinc finger)"/>
    <property type="match status" value="1"/>
</dbReference>
<dbReference type="InterPro" id="IPR011989">
    <property type="entry name" value="ARM-like"/>
</dbReference>
<dbReference type="InterPro" id="IPR016024">
    <property type="entry name" value="ARM-type_fold"/>
</dbReference>
<dbReference type="Pfam" id="PF04564">
    <property type="entry name" value="U-box"/>
    <property type="match status" value="1"/>
</dbReference>
<dbReference type="Gene3D" id="1.25.10.10">
    <property type="entry name" value="Leucine-rich Repeat Variant"/>
    <property type="match status" value="3"/>
</dbReference>
<dbReference type="SUPFAM" id="SSF57850">
    <property type="entry name" value="RING/U-box"/>
    <property type="match status" value="1"/>
</dbReference>